<dbReference type="GO" id="GO:0003700">
    <property type="term" value="F:DNA-binding transcription factor activity"/>
    <property type="evidence" value="ECO:0007669"/>
    <property type="project" value="InterPro"/>
</dbReference>
<dbReference type="InterPro" id="IPR008920">
    <property type="entry name" value="TF_FadR/GntR_C"/>
</dbReference>
<comment type="caution">
    <text evidence="5">The sequence shown here is derived from an EMBL/GenBank/DDBJ whole genome shotgun (WGS) entry which is preliminary data.</text>
</comment>
<dbReference type="Gene3D" id="1.10.10.10">
    <property type="entry name" value="Winged helix-like DNA-binding domain superfamily/Winged helix DNA-binding domain"/>
    <property type="match status" value="1"/>
</dbReference>
<dbReference type="PANTHER" id="PTHR43537:SF5">
    <property type="entry name" value="UXU OPERON TRANSCRIPTIONAL REGULATOR"/>
    <property type="match status" value="1"/>
</dbReference>
<dbReference type="RefSeq" id="WP_068392937.1">
    <property type="nucleotide sequence ID" value="NZ_LSZO01000211.1"/>
</dbReference>
<protein>
    <recommendedName>
        <fullName evidence="4">HTH gntR-type domain-containing protein</fullName>
    </recommendedName>
</protein>
<dbReference type="Pfam" id="PF00392">
    <property type="entry name" value="GntR"/>
    <property type="match status" value="1"/>
</dbReference>
<dbReference type="AlphaFoldDB" id="A0A139SJ59"/>
<keyword evidence="3" id="KW-0804">Transcription</keyword>
<dbReference type="PANTHER" id="PTHR43537">
    <property type="entry name" value="TRANSCRIPTIONAL REGULATOR, GNTR FAMILY"/>
    <property type="match status" value="1"/>
</dbReference>
<evidence type="ECO:0000256" key="2">
    <source>
        <dbReference type="ARBA" id="ARBA00023125"/>
    </source>
</evidence>
<dbReference type="InterPro" id="IPR000524">
    <property type="entry name" value="Tscrpt_reg_HTH_GntR"/>
</dbReference>
<evidence type="ECO:0000259" key="4">
    <source>
        <dbReference type="PROSITE" id="PS50949"/>
    </source>
</evidence>
<dbReference type="InterPro" id="IPR036390">
    <property type="entry name" value="WH_DNA-bd_sf"/>
</dbReference>
<dbReference type="PROSITE" id="PS50949">
    <property type="entry name" value="HTH_GNTR"/>
    <property type="match status" value="1"/>
</dbReference>
<dbReference type="Gene3D" id="1.20.120.530">
    <property type="entry name" value="GntR ligand-binding domain-like"/>
    <property type="match status" value="1"/>
</dbReference>
<dbReference type="Proteomes" id="UP000072660">
    <property type="component" value="Unassembled WGS sequence"/>
</dbReference>
<keyword evidence="6" id="KW-1185">Reference proteome</keyword>
<dbReference type="PRINTS" id="PR00035">
    <property type="entry name" value="HTHGNTR"/>
</dbReference>
<evidence type="ECO:0000256" key="1">
    <source>
        <dbReference type="ARBA" id="ARBA00023015"/>
    </source>
</evidence>
<dbReference type="SUPFAM" id="SSF46785">
    <property type="entry name" value="Winged helix' DNA-binding domain"/>
    <property type="match status" value="1"/>
</dbReference>
<dbReference type="Pfam" id="PF07729">
    <property type="entry name" value="FCD"/>
    <property type="match status" value="1"/>
</dbReference>
<dbReference type="GO" id="GO:0003677">
    <property type="term" value="F:DNA binding"/>
    <property type="evidence" value="ECO:0007669"/>
    <property type="project" value="UniProtKB-KW"/>
</dbReference>
<keyword evidence="1" id="KW-0805">Transcription regulation</keyword>
<dbReference type="SUPFAM" id="SSF48008">
    <property type="entry name" value="GntR ligand-binding domain-like"/>
    <property type="match status" value="1"/>
</dbReference>
<evidence type="ECO:0000256" key="3">
    <source>
        <dbReference type="ARBA" id="ARBA00023163"/>
    </source>
</evidence>
<reference evidence="5 6" key="1">
    <citation type="submission" date="2016-02" db="EMBL/GenBank/DDBJ databases">
        <authorList>
            <person name="Wen L."/>
            <person name="He K."/>
            <person name="Yang H."/>
        </authorList>
    </citation>
    <scope>NUCLEOTIDE SEQUENCE [LARGE SCALE GENOMIC DNA]</scope>
    <source>
        <strain evidence="5 6">CV58</strain>
    </source>
</reference>
<accession>A0A139SJ59</accession>
<evidence type="ECO:0000313" key="5">
    <source>
        <dbReference type="EMBL" id="KXU34612.1"/>
    </source>
</evidence>
<dbReference type="OrthoDB" id="5450856at2"/>
<keyword evidence="2" id="KW-0238">DNA-binding</keyword>
<sequence>MKLNAKPRPVAKLPAEAQATDNLRDFILSGSVAPGARLTEEALAEQMGIARSTLRTALNRLCSEGIVHKIPYCGWKIPELSAVDVWELWTLRGALEGLAARLLVERADKAVLQRLQTAFAALQLACNKGKLRAICDSDLALHRCMVEATGHTRLLAQYQLVEQQVRLFITACNAFELESGEDILLQHQPIMQAILKGNGTLAEHEARKHNELEGKKLANWLKA</sequence>
<organism evidence="5 6">
    <name type="scientific">Ventosimonas gracilis</name>
    <dbReference type="NCBI Taxonomy" id="1680762"/>
    <lineage>
        <taxon>Bacteria</taxon>
        <taxon>Pseudomonadati</taxon>
        <taxon>Pseudomonadota</taxon>
        <taxon>Gammaproteobacteria</taxon>
        <taxon>Pseudomonadales</taxon>
        <taxon>Ventosimonadaceae</taxon>
        <taxon>Ventosimonas</taxon>
    </lineage>
</organism>
<dbReference type="SMART" id="SM00895">
    <property type="entry name" value="FCD"/>
    <property type="match status" value="1"/>
</dbReference>
<feature type="domain" description="HTH gntR-type" evidence="4">
    <location>
        <begin position="13"/>
        <end position="80"/>
    </location>
</feature>
<dbReference type="SMART" id="SM00345">
    <property type="entry name" value="HTH_GNTR"/>
    <property type="match status" value="1"/>
</dbReference>
<dbReference type="EMBL" id="LSZO01000211">
    <property type="protein sequence ID" value="KXU34612.1"/>
    <property type="molecule type" value="Genomic_DNA"/>
</dbReference>
<name>A0A139SJ59_9GAMM</name>
<proteinExistence type="predicted"/>
<evidence type="ECO:0000313" key="6">
    <source>
        <dbReference type="Proteomes" id="UP000072660"/>
    </source>
</evidence>
<dbReference type="InterPro" id="IPR036388">
    <property type="entry name" value="WH-like_DNA-bd_sf"/>
</dbReference>
<dbReference type="InterPro" id="IPR011711">
    <property type="entry name" value="GntR_C"/>
</dbReference>
<gene>
    <name evidence="5" type="ORF">AXE65_07165</name>
</gene>